<name>A0A078B867_STYLE</name>
<evidence type="ECO:0000256" key="1">
    <source>
        <dbReference type="SAM" id="MobiDB-lite"/>
    </source>
</evidence>
<feature type="region of interest" description="Disordered" evidence="1">
    <location>
        <begin position="428"/>
        <end position="468"/>
    </location>
</feature>
<protein>
    <submittedName>
        <fullName evidence="2">Uncharacterized protein</fullName>
    </submittedName>
</protein>
<feature type="compositionally biased region" description="Polar residues" evidence="1">
    <location>
        <begin position="428"/>
        <end position="439"/>
    </location>
</feature>
<dbReference type="EMBL" id="CCKQ01017589">
    <property type="protein sequence ID" value="CDW89482.1"/>
    <property type="molecule type" value="Genomic_DNA"/>
</dbReference>
<dbReference type="InParanoid" id="A0A078B867"/>
<feature type="region of interest" description="Disordered" evidence="1">
    <location>
        <begin position="97"/>
        <end position="121"/>
    </location>
</feature>
<feature type="region of interest" description="Disordered" evidence="1">
    <location>
        <begin position="1"/>
        <end position="38"/>
    </location>
</feature>
<evidence type="ECO:0000313" key="2">
    <source>
        <dbReference type="EMBL" id="CDW89482.1"/>
    </source>
</evidence>
<reference evidence="2 3" key="1">
    <citation type="submission" date="2014-06" db="EMBL/GenBank/DDBJ databases">
        <authorList>
            <person name="Swart Estienne"/>
        </authorList>
    </citation>
    <scope>NUCLEOTIDE SEQUENCE [LARGE SCALE GENOMIC DNA]</scope>
    <source>
        <strain evidence="2 3">130c</strain>
    </source>
</reference>
<gene>
    <name evidence="2" type="primary">Contig19284.g934</name>
    <name evidence="2" type="ORF">STYLEM_18615</name>
</gene>
<evidence type="ECO:0000313" key="3">
    <source>
        <dbReference type="Proteomes" id="UP000039865"/>
    </source>
</evidence>
<accession>A0A078B867</accession>
<dbReference type="Proteomes" id="UP000039865">
    <property type="component" value="Unassembled WGS sequence"/>
</dbReference>
<sequence>MINYQQVSTYSNRVSSPQQFHPNGIQHSPINFSSRKQSINQQISLKDIEKSPINKLDQNKKQIKYLIQKRPANISNYGLPENQNTDDQQNAHVEKQKQTYRYNNSKRKLLSPQRPSLMPANGQNIKVVDFDDENSQPQQQRFQIHHQTHQNFYKQSNSNSQNKSSNLENNRKKKQEYELNEMDFKVNLNQSDQMSKIMNQSYQQQQQQDNSPKNQFGISQRDWIQKQIQMNNIIQRVNPESNLPRQNTLKFPKYNNQNDPNQLNIIHSQNDDIPSKFISKVEQQHNLQQQSMQLNQLYQGHQSNHVTYFGHFTNSKPKKQTMKDLYSSNVNKQQAYQSQSSQSTATNSTFFEQRIASQTRGEKQLLQPLNLLSNQSPDDLVIEEALEKVAPVPVLEKVNSLGNVQFQTMQNFFKTNLAQQIIQPVQQSRANQSQMSNRQKLQDATAKQVNPIGRSKIRRSSVQSRKSQESQILVNNLQEQQNKDTFFDNINTQYYQTSKGFGKVKDINFEVQRDTRVIKHLQPEVKEQLNLLFYDFNNSQKQPQQHRSQNPRLNEGTQVSDILDNIQVQEFQMKNCNNHYQIGDRVPTREGASRVRKTRIQARKTTAAFNQQRESN</sequence>
<proteinExistence type="predicted"/>
<dbReference type="AlphaFoldDB" id="A0A078B867"/>
<keyword evidence="3" id="KW-1185">Reference proteome</keyword>
<organism evidence="2 3">
    <name type="scientific">Stylonychia lemnae</name>
    <name type="common">Ciliate</name>
    <dbReference type="NCBI Taxonomy" id="5949"/>
    <lineage>
        <taxon>Eukaryota</taxon>
        <taxon>Sar</taxon>
        <taxon>Alveolata</taxon>
        <taxon>Ciliophora</taxon>
        <taxon>Intramacronucleata</taxon>
        <taxon>Spirotrichea</taxon>
        <taxon>Stichotrichia</taxon>
        <taxon>Sporadotrichida</taxon>
        <taxon>Oxytrichidae</taxon>
        <taxon>Stylonychinae</taxon>
        <taxon>Stylonychia</taxon>
    </lineage>
</organism>